<evidence type="ECO:0000313" key="3">
    <source>
        <dbReference type="Proteomes" id="UP000177135"/>
    </source>
</evidence>
<sequence>MSYSQSKKMTDIEKRLISLKAQLYGKEQILPKAAAFQTHPVAGHEIDFLKHDLLKTIAFAALAITIQLLLFVSINRGFIRF</sequence>
<gene>
    <name evidence="2" type="ORF">A2617_03760</name>
</gene>
<reference evidence="2 3" key="1">
    <citation type="journal article" date="2016" name="Nat. Commun.">
        <title>Thousands of microbial genomes shed light on interconnected biogeochemical processes in an aquifer system.</title>
        <authorList>
            <person name="Anantharaman K."/>
            <person name="Brown C.T."/>
            <person name="Hug L.A."/>
            <person name="Sharon I."/>
            <person name="Castelle C.J."/>
            <person name="Probst A.J."/>
            <person name="Thomas B.C."/>
            <person name="Singh A."/>
            <person name="Wilkins M.J."/>
            <person name="Karaoz U."/>
            <person name="Brodie E.L."/>
            <person name="Williams K.H."/>
            <person name="Hubbard S.S."/>
            <person name="Banfield J.F."/>
        </authorList>
    </citation>
    <scope>NUCLEOTIDE SEQUENCE [LARGE SCALE GENOMIC DNA]</scope>
</reference>
<feature type="transmembrane region" description="Helical" evidence="1">
    <location>
        <begin position="57"/>
        <end position="79"/>
    </location>
</feature>
<proteinExistence type="predicted"/>
<keyword evidence="1" id="KW-0812">Transmembrane</keyword>
<organism evidence="2 3">
    <name type="scientific">Candidatus Daviesbacteria bacterium RIFOXYD1_FULL_41_10</name>
    <dbReference type="NCBI Taxonomy" id="1797801"/>
    <lineage>
        <taxon>Bacteria</taxon>
        <taxon>Candidatus Daviesiibacteriota</taxon>
    </lineage>
</organism>
<evidence type="ECO:0000313" key="2">
    <source>
        <dbReference type="EMBL" id="OGE70936.1"/>
    </source>
</evidence>
<name>A0A1F5MZW8_9BACT</name>
<comment type="caution">
    <text evidence="2">The sequence shown here is derived from an EMBL/GenBank/DDBJ whole genome shotgun (WGS) entry which is preliminary data.</text>
</comment>
<dbReference type="AlphaFoldDB" id="A0A1F5MZW8"/>
<keyword evidence="1" id="KW-0472">Membrane</keyword>
<evidence type="ECO:0000256" key="1">
    <source>
        <dbReference type="SAM" id="Phobius"/>
    </source>
</evidence>
<protein>
    <submittedName>
        <fullName evidence="2">Uncharacterized protein</fullName>
    </submittedName>
</protein>
<dbReference type="EMBL" id="MFEC01000027">
    <property type="protein sequence ID" value="OGE70936.1"/>
    <property type="molecule type" value="Genomic_DNA"/>
</dbReference>
<accession>A0A1F5MZW8</accession>
<keyword evidence="1" id="KW-1133">Transmembrane helix</keyword>
<dbReference type="Proteomes" id="UP000177135">
    <property type="component" value="Unassembled WGS sequence"/>
</dbReference>